<dbReference type="AlphaFoldDB" id="A0A4S8N355"/>
<dbReference type="Proteomes" id="UP000307087">
    <property type="component" value="Unassembled WGS sequence"/>
</dbReference>
<evidence type="ECO:0000313" key="3">
    <source>
        <dbReference type="Proteomes" id="UP000307087"/>
    </source>
</evidence>
<reference evidence="2 3" key="1">
    <citation type="journal article" date="2009" name="Int. J. Syst. Evol. Microbiol.">
        <title>Nocardioides caeni sp. nov., isolated from wastewater.</title>
        <authorList>
            <person name="Yoon J.H."/>
            <person name="Kang S.J."/>
            <person name="Park S."/>
            <person name="Kim W."/>
            <person name="Oh T.K."/>
        </authorList>
    </citation>
    <scope>NUCLEOTIDE SEQUENCE [LARGE SCALE GENOMIC DNA]</scope>
    <source>
        <strain evidence="2 3">DSM 23134</strain>
    </source>
</reference>
<evidence type="ECO:0000313" key="2">
    <source>
        <dbReference type="EMBL" id="THV10437.1"/>
    </source>
</evidence>
<evidence type="ECO:0000256" key="1">
    <source>
        <dbReference type="SAM" id="MobiDB-lite"/>
    </source>
</evidence>
<sequence length="152" mass="16528">MSANGEAAPVGDHPKARRRFRKPDMNRAEALNHYQSWSGSTRSQVADEIDRVGGVEFRDNFSQDGYWNSIQVFDASGEFVADLMKTQIRYPLPYAPAGAEDRGSKDGLLVLSLDGVVRAGGARSASRPEPERKHCPNHPGIALPASGVCDDC</sequence>
<dbReference type="OrthoDB" id="5916883at2"/>
<feature type="region of interest" description="Disordered" evidence="1">
    <location>
        <begin position="1"/>
        <end position="23"/>
    </location>
</feature>
<comment type="caution">
    <text evidence="2">The sequence shown here is derived from an EMBL/GenBank/DDBJ whole genome shotgun (WGS) entry which is preliminary data.</text>
</comment>
<dbReference type="RefSeq" id="WP_136563515.1">
    <property type="nucleotide sequence ID" value="NZ_BAABLS010000006.1"/>
</dbReference>
<gene>
    <name evidence="2" type="ORF">E9934_13960</name>
</gene>
<dbReference type="EMBL" id="STGW01000010">
    <property type="protein sequence ID" value="THV10437.1"/>
    <property type="molecule type" value="Genomic_DNA"/>
</dbReference>
<proteinExistence type="predicted"/>
<accession>A0A4S8N355</accession>
<protein>
    <submittedName>
        <fullName evidence="2">Uncharacterized protein</fullName>
    </submittedName>
</protein>
<name>A0A4S8N355_9ACTN</name>
<keyword evidence="3" id="KW-1185">Reference proteome</keyword>
<organism evidence="2 3">
    <name type="scientific">Nocardioides caeni</name>
    <dbReference type="NCBI Taxonomy" id="574700"/>
    <lineage>
        <taxon>Bacteria</taxon>
        <taxon>Bacillati</taxon>
        <taxon>Actinomycetota</taxon>
        <taxon>Actinomycetes</taxon>
        <taxon>Propionibacteriales</taxon>
        <taxon>Nocardioidaceae</taxon>
        <taxon>Nocardioides</taxon>
    </lineage>
</organism>